<sequence length="61" mass="6829">MIAKTACIVTCRCANAYLDWSLRPCVQRIYDSLTLAKAVGFQQRNELLNNVVGREWGLALA</sequence>
<organism evidence="1 2">
    <name type="scientific">Bradyrhizobium erythrophlei</name>
    <dbReference type="NCBI Taxonomy" id="1437360"/>
    <lineage>
        <taxon>Bacteria</taxon>
        <taxon>Pseudomonadati</taxon>
        <taxon>Pseudomonadota</taxon>
        <taxon>Alphaproteobacteria</taxon>
        <taxon>Hyphomicrobiales</taxon>
        <taxon>Nitrobacteraceae</taxon>
        <taxon>Bradyrhizobium</taxon>
    </lineage>
</organism>
<evidence type="ECO:0000313" key="2">
    <source>
        <dbReference type="Proteomes" id="UP000189796"/>
    </source>
</evidence>
<proteinExistence type="predicted"/>
<reference evidence="1 2" key="1">
    <citation type="submission" date="2016-11" db="EMBL/GenBank/DDBJ databases">
        <authorList>
            <person name="Jaros S."/>
            <person name="Januszkiewicz K."/>
            <person name="Wedrychowicz H."/>
        </authorList>
    </citation>
    <scope>NUCLEOTIDE SEQUENCE [LARGE SCALE GENOMIC DNA]</scope>
    <source>
        <strain evidence="1 2">GAS138</strain>
    </source>
</reference>
<dbReference type="EMBL" id="LT670817">
    <property type="protein sequence ID" value="SHG26627.1"/>
    <property type="molecule type" value="Genomic_DNA"/>
</dbReference>
<dbReference type="RefSeq" id="WP_154072009.1">
    <property type="nucleotide sequence ID" value="NZ_LT670817.1"/>
</dbReference>
<gene>
    <name evidence="1" type="ORF">SAMN05443248_0942</name>
</gene>
<dbReference type="Proteomes" id="UP000189796">
    <property type="component" value="Chromosome I"/>
</dbReference>
<accession>A0A1M5IEE4</accession>
<name>A0A1M5IEE4_9BRAD</name>
<evidence type="ECO:0000313" key="1">
    <source>
        <dbReference type="EMBL" id="SHG26627.1"/>
    </source>
</evidence>
<dbReference type="AlphaFoldDB" id="A0A1M5IEE4"/>
<protein>
    <submittedName>
        <fullName evidence="1">Uncharacterized protein</fullName>
    </submittedName>
</protein>